<protein>
    <submittedName>
        <fullName evidence="1">Unnamed protein product</fullName>
    </submittedName>
</protein>
<dbReference type="Proteomes" id="UP001165064">
    <property type="component" value="Unassembled WGS sequence"/>
</dbReference>
<dbReference type="EMBL" id="BSXS01002906">
    <property type="protein sequence ID" value="GME80116.1"/>
    <property type="molecule type" value="Genomic_DNA"/>
</dbReference>
<accession>A0ACB5T2S2</accession>
<evidence type="ECO:0000313" key="1">
    <source>
        <dbReference type="EMBL" id="GME80116.1"/>
    </source>
</evidence>
<gene>
    <name evidence="1" type="ORF">Amon02_000429500</name>
</gene>
<evidence type="ECO:0000313" key="2">
    <source>
        <dbReference type="Proteomes" id="UP001165064"/>
    </source>
</evidence>
<keyword evidence="2" id="KW-1185">Reference proteome</keyword>
<comment type="caution">
    <text evidence="1">The sequence shown here is derived from an EMBL/GenBank/DDBJ whole genome shotgun (WGS) entry which is preliminary data.</text>
</comment>
<name>A0ACB5T2S2_AMBMO</name>
<organism evidence="1 2">
    <name type="scientific">Ambrosiozyma monospora</name>
    <name type="common">Yeast</name>
    <name type="synonym">Endomycopsis monosporus</name>
    <dbReference type="NCBI Taxonomy" id="43982"/>
    <lineage>
        <taxon>Eukaryota</taxon>
        <taxon>Fungi</taxon>
        <taxon>Dikarya</taxon>
        <taxon>Ascomycota</taxon>
        <taxon>Saccharomycotina</taxon>
        <taxon>Pichiomycetes</taxon>
        <taxon>Pichiales</taxon>
        <taxon>Pichiaceae</taxon>
        <taxon>Ambrosiozyma</taxon>
    </lineage>
</organism>
<sequence>MVSNKDKTTASTYSTQSKLLLSQIIYDLLSNDVKQHTHSTTPHQIITQFKSHKLINNPHFHLTDLQLLHLLNSMMIETELLKEDDELPRELEFYFELNPRLITSMCNVYYLQRVEQLKSQVEVNQQLFRDELKVLKS</sequence>
<proteinExistence type="predicted"/>
<reference evidence="1" key="1">
    <citation type="submission" date="2023-04" db="EMBL/GenBank/DDBJ databases">
        <title>Ambrosiozyma monospora NBRC 10751.</title>
        <authorList>
            <person name="Ichikawa N."/>
            <person name="Sato H."/>
            <person name="Tonouchi N."/>
        </authorList>
    </citation>
    <scope>NUCLEOTIDE SEQUENCE</scope>
    <source>
        <strain evidence="1">NBRC 10751</strain>
    </source>
</reference>